<dbReference type="Gene3D" id="1.20.1250.20">
    <property type="entry name" value="MFS general substrate transporter like domains"/>
    <property type="match status" value="1"/>
</dbReference>
<evidence type="ECO:0000313" key="9">
    <source>
        <dbReference type="Proteomes" id="UP000253817"/>
    </source>
</evidence>
<evidence type="ECO:0000256" key="2">
    <source>
        <dbReference type="ARBA" id="ARBA00022692"/>
    </source>
</evidence>
<dbReference type="PROSITE" id="PS51257">
    <property type="entry name" value="PROKAR_LIPOPROTEIN"/>
    <property type="match status" value="1"/>
</dbReference>
<reference evidence="8" key="3">
    <citation type="journal article" date="2019" name="Microbiol. Resour. Announc.">
        <title>Draft Genome Sequences of Type Strains of Gordonibacter faecihominis, Paraeggerthella hongkongensis, Parvibacter caecicola,Slackia equolifaciens, Slackia faecicanis, and Slackia isoflavoniconvertens.</title>
        <authorList>
            <person name="Danylec N."/>
            <person name="Stoll D.A."/>
            <person name="Dotsch A."/>
            <person name="Huch M."/>
        </authorList>
    </citation>
    <scope>NUCLEOTIDE SEQUENCE</scope>
    <source>
        <strain evidence="8">DSM 16107</strain>
    </source>
</reference>
<dbReference type="InterPro" id="IPR011701">
    <property type="entry name" value="MFS"/>
</dbReference>
<evidence type="ECO:0000256" key="5">
    <source>
        <dbReference type="SAM" id="Phobius"/>
    </source>
</evidence>
<evidence type="ECO:0000313" key="8">
    <source>
        <dbReference type="EMBL" id="RNM43029.1"/>
    </source>
</evidence>
<dbReference type="EMBL" id="PPTT01000010">
    <property type="protein sequence ID" value="RDB69306.1"/>
    <property type="molecule type" value="Genomic_DNA"/>
</dbReference>
<keyword evidence="9" id="KW-1185">Reference proteome</keyword>
<accession>A0A3N0J1B0</accession>
<comment type="caution">
    <text evidence="8">The sequence shown here is derived from an EMBL/GenBank/DDBJ whole genome shotgun (WGS) entry which is preliminary data.</text>
</comment>
<protein>
    <submittedName>
        <fullName evidence="8">MFS transporter</fullName>
    </submittedName>
</protein>
<feature type="transmembrane region" description="Helical" evidence="5">
    <location>
        <begin position="12"/>
        <end position="37"/>
    </location>
</feature>
<feature type="transmembrane region" description="Helical" evidence="5">
    <location>
        <begin position="137"/>
        <end position="159"/>
    </location>
</feature>
<dbReference type="Proteomes" id="UP000270112">
    <property type="component" value="Unassembled WGS sequence"/>
</dbReference>
<evidence type="ECO:0000313" key="10">
    <source>
        <dbReference type="Proteomes" id="UP000270112"/>
    </source>
</evidence>
<dbReference type="PROSITE" id="PS50850">
    <property type="entry name" value="MFS"/>
    <property type="match status" value="1"/>
</dbReference>
<keyword evidence="2 5" id="KW-0812">Transmembrane</keyword>
<evidence type="ECO:0000259" key="6">
    <source>
        <dbReference type="PROSITE" id="PS50850"/>
    </source>
</evidence>
<dbReference type="AlphaFoldDB" id="A0A3N0J1B0"/>
<keyword evidence="3 5" id="KW-1133">Transmembrane helix</keyword>
<dbReference type="PANTHER" id="PTHR11360">
    <property type="entry name" value="MONOCARBOXYLATE TRANSPORTER"/>
    <property type="match status" value="1"/>
</dbReference>
<comment type="subcellular location">
    <subcellularLocation>
        <location evidence="1">Cell membrane</location>
        <topology evidence="1">Multi-pass membrane protein</topology>
    </subcellularLocation>
</comment>
<reference evidence="7 9" key="1">
    <citation type="journal article" date="2018" name="Elife">
        <title>Discovery and characterization of a prevalent human gut bacterial enzyme sufficient for the inactivation of a family of plant toxins.</title>
        <authorList>
            <person name="Koppel N."/>
            <person name="Bisanz J.E."/>
            <person name="Pandelia M.E."/>
            <person name="Turnbaugh P.J."/>
            <person name="Balskus E.P."/>
        </authorList>
    </citation>
    <scope>NUCLEOTIDE SEQUENCE [LARGE SCALE GENOMIC DNA]</scope>
    <source>
        <strain evidence="7 9">DSM 16107</strain>
    </source>
</reference>
<dbReference type="Pfam" id="PF07690">
    <property type="entry name" value="MFS_1"/>
    <property type="match status" value="1"/>
</dbReference>
<sequence>MGTARTKGAVWAWLVVIGCIGFYSIPTGIIGNTSGIFVAPVMDQFGWTQTDTTMYRTIQPLVAAVCAPIAGKLMGKYNPRWILAAVSAAFGLASFASAYATELWQWNLYGVVFGVTSAFFMYLAAPVLINAWFKKSAGLAISITAAVLSILAAVASPVGQELINQFGWQTARAALSLVTTVLSVALTVAFVRKDPSVMGLLPFGADERDSSAGAVAAVDEGATVAQAIKSPGLYLLILVACIFVMCAAFFQQIPAFCAHGALGAGAGAMAVSIIMVGGVVFKLLLGALNDKIGVKFTGIIAAACGAIGILLAYIAGENIALFYAGMVIFGGGYAGLTVIAPMLARAAFGSLNYSQIYSWVSTGIFIATAISFLVYGMIYDTTGSFDLCFILVIALYLLAVVLVPITLSLSQKAWKRSGK</sequence>
<feature type="transmembrane region" description="Helical" evidence="5">
    <location>
        <begin position="321"/>
        <end position="344"/>
    </location>
</feature>
<dbReference type="Proteomes" id="UP000253817">
    <property type="component" value="Unassembled WGS sequence"/>
</dbReference>
<name>A0A3N0J1B0_9ACTN</name>
<feature type="transmembrane region" description="Helical" evidence="5">
    <location>
        <begin position="233"/>
        <end position="250"/>
    </location>
</feature>
<evidence type="ECO:0000256" key="3">
    <source>
        <dbReference type="ARBA" id="ARBA00022989"/>
    </source>
</evidence>
<dbReference type="PANTHER" id="PTHR11360:SF284">
    <property type="entry name" value="EG:103B4.3 PROTEIN-RELATED"/>
    <property type="match status" value="1"/>
</dbReference>
<gene>
    <name evidence="7" type="ORF">C1876_07315</name>
    <name evidence="8" type="ORF">DMP09_01895</name>
</gene>
<evidence type="ECO:0000256" key="4">
    <source>
        <dbReference type="ARBA" id="ARBA00023136"/>
    </source>
</evidence>
<reference evidence="10" key="2">
    <citation type="submission" date="2018-05" db="EMBL/GenBank/DDBJ databases">
        <title>Genome Sequencing of selected type strains of the family Eggerthellaceae.</title>
        <authorList>
            <person name="Danylec N."/>
            <person name="Stoll D.A."/>
            <person name="Doetsch A."/>
            <person name="Huch M."/>
        </authorList>
    </citation>
    <scope>NUCLEOTIDE SEQUENCE [LARGE SCALE GENOMIC DNA]</scope>
    <source>
        <strain evidence="10">DSM 16107</strain>
    </source>
</reference>
<feature type="transmembrane region" description="Helical" evidence="5">
    <location>
        <begin position="356"/>
        <end position="378"/>
    </location>
</feature>
<dbReference type="RefSeq" id="WP_114546059.1">
    <property type="nucleotide sequence ID" value="NZ_CALJMG010000001.1"/>
</dbReference>
<feature type="transmembrane region" description="Helical" evidence="5">
    <location>
        <begin position="384"/>
        <end position="409"/>
    </location>
</feature>
<dbReference type="GO" id="GO:0022857">
    <property type="term" value="F:transmembrane transporter activity"/>
    <property type="evidence" value="ECO:0007669"/>
    <property type="project" value="InterPro"/>
</dbReference>
<dbReference type="OrthoDB" id="146345at2"/>
<proteinExistence type="predicted"/>
<dbReference type="InterPro" id="IPR036259">
    <property type="entry name" value="MFS_trans_sf"/>
</dbReference>
<feature type="transmembrane region" description="Helical" evidence="5">
    <location>
        <begin position="81"/>
        <end position="100"/>
    </location>
</feature>
<evidence type="ECO:0000256" key="1">
    <source>
        <dbReference type="ARBA" id="ARBA00004651"/>
    </source>
</evidence>
<organism evidence="8 10">
    <name type="scientific">Eggerthella sinensis</name>
    <dbReference type="NCBI Taxonomy" id="242230"/>
    <lineage>
        <taxon>Bacteria</taxon>
        <taxon>Bacillati</taxon>
        <taxon>Actinomycetota</taxon>
        <taxon>Coriobacteriia</taxon>
        <taxon>Eggerthellales</taxon>
        <taxon>Eggerthellaceae</taxon>
        <taxon>Eggerthella</taxon>
    </lineage>
</organism>
<feature type="domain" description="Major facilitator superfamily (MFS) profile" evidence="6">
    <location>
        <begin position="12"/>
        <end position="411"/>
    </location>
</feature>
<dbReference type="InterPro" id="IPR050327">
    <property type="entry name" value="Proton-linked_MCT"/>
</dbReference>
<keyword evidence="4 5" id="KW-0472">Membrane</keyword>
<feature type="transmembrane region" description="Helical" evidence="5">
    <location>
        <begin position="296"/>
        <end position="315"/>
    </location>
</feature>
<dbReference type="GO" id="GO:0005886">
    <property type="term" value="C:plasma membrane"/>
    <property type="evidence" value="ECO:0007669"/>
    <property type="project" value="UniProtKB-SubCell"/>
</dbReference>
<dbReference type="EMBL" id="QICC01000004">
    <property type="protein sequence ID" value="RNM43029.1"/>
    <property type="molecule type" value="Genomic_DNA"/>
</dbReference>
<feature type="transmembrane region" description="Helical" evidence="5">
    <location>
        <begin position="171"/>
        <end position="191"/>
    </location>
</feature>
<evidence type="ECO:0000313" key="7">
    <source>
        <dbReference type="EMBL" id="RDB69306.1"/>
    </source>
</evidence>
<feature type="transmembrane region" description="Helical" evidence="5">
    <location>
        <begin position="106"/>
        <end position="125"/>
    </location>
</feature>
<dbReference type="InterPro" id="IPR020846">
    <property type="entry name" value="MFS_dom"/>
</dbReference>
<feature type="transmembrane region" description="Helical" evidence="5">
    <location>
        <begin position="262"/>
        <end position="284"/>
    </location>
</feature>
<dbReference type="SUPFAM" id="SSF103473">
    <property type="entry name" value="MFS general substrate transporter"/>
    <property type="match status" value="1"/>
</dbReference>